<dbReference type="RefSeq" id="WP_379510397.1">
    <property type="nucleotide sequence ID" value="NZ_JBHRTQ010000010.1"/>
</dbReference>
<evidence type="ECO:0000259" key="1">
    <source>
        <dbReference type="Pfam" id="PF07508"/>
    </source>
</evidence>
<organism evidence="2 3">
    <name type="scientific">Novosphingobium bradum</name>
    <dbReference type="NCBI Taxonomy" id="1737444"/>
    <lineage>
        <taxon>Bacteria</taxon>
        <taxon>Pseudomonadati</taxon>
        <taxon>Pseudomonadota</taxon>
        <taxon>Alphaproteobacteria</taxon>
        <taxon>Sphingomonadales</taxon>
        <taxon>Sphingomonadaceae</taxon>
        <taxon>Novosphingobium</taxon>
    </lineage>
</organism>
<sequence>MKRKAIGFYWTLPAPWAGFTDIGKGDVDEAARRSRTIRYQREACRRHAREHGLDLIHEVAFLETEPDRGTEFIRGPLEQIAPLCRDQHARVLYVDFKVLEGWRRNDALHAEATRLGLRLDPVWPRDLPLDDGPYDPAEHFSAWRHDHQRWMADKPARAATARTRALDLAATGAKNPAIAATLNAEGLPTPTGKEWTADALRKFLALPTNS</sequence>
<comment type="caution">
    <text evidence="2">The sequence shown here is derived from an EMBL/GenBank/DDBJ whole genome shotgun (WGS) entry which is preliminary data.</text>
</comment>
<protein>
    <submittedName>
        <fullName evidence="2">Recombinase family protein</fullName>
    </submittedName>
</protein>
<feature type="domain" description="Recombinase" evidence="1">
    <location>
        <begin position="164"/>
        <end position="204"/>
    </location>
</feature>
<reference evidence="3" key="1">
    <citation type="journal article" date="2019" name="Int. J. Syst. Evol. Microbiol.">
        <title>The Global Catalogue of Microorganisms (GCM) 10K type strain sequencing project: providing services to taxonomists for standard genome sequencing and annotation.</title>
        <authorList>
            <consortium name="The Broad Institute Genomics Platform"/>
            <consortium name="The Broad Institute Genome Sequencing Center for Infectious Disease"/>
            <person name="Wu L."/>
            <person name="Ma J."/>
        </authorList>
    </citation>
    <scope>NUCLEOTIDE SEQUENCE [LARGE SCALE GENOMIC DNA]</scope>
    <source>
        <strain evidence="3">KCTC 42984</strain>
    </source>
</reference>
<proteinExistence type="predicted"/>
<dbReference type="InterPro" id="IPR011109">
    <property type="entry name" value="DNA_bind_recombinase_dom"/>
</dbReference>
<accession>A0ABV7ISS6</accession>
<name>A0ABV7ISS6_9SPHN</name>
<keyword evidence="3" id="KW-1185">Reference proteome</keyword>
<gene>
    <name evidence="2" type="ORF">ACFOD9_12250</name>
</gene>
<evidence type="ECO:0000313" key="2">
    <source>
        <dbReference type="EMBL" id="MFC3175022.1"/>
    </source>
</evidence>
<dbReference type="Proteomes" id="UP001595604">
    <property type="component" value="Unassembled WGS sequence"/>
</dbReference>
<evidence type="ECO:0000313" key="3">
    <source>
        <dbReference type="Proteomes" id="UP001595604"/>
    </source>
</evidence>
<dbReference type="EMBL" id="JBHRTQ010000010">
    <property type="protein sequence ID" value="MFC3175022.1"/>
    <property type="molecule type" value="Genomic_DNA"/>
</dbReference>
<dbReference type="Pfam" id="PF07508">
    <property type="entry name" value="Recombinase"/>
    <property type="match status" value="1"/>
</dbReference>